<dbReference type="Proteomes" id="UP000546701">
    <property type="component" value="Unassembled WGS sequence"/>
</dbReference>
<reference evidence="1 2" key="1">
    <citation type="submission" date="2020-08" db="EMBL/GenBank/DDBJ databases">
        <title>Genomic Encyclopedia of Type Strains, Phase IV (KMG-IV): sequencing the most valuable type-strain genomes for metagenomic binning, comparative biology and taxonomic classification.</title>
        <authorList>
            <person name="Goeker M."/>
        </authorList>
    </citation>
    <scope>NUCLEOTIDE SEQUENCE [LARGE SCALE GENOMIC DNA]</scope>
    <source>
        <strain evidence="1 2">DSM 103336</strain>
    </source>
</reference>
<evidence type="ECO:0000313" key="1">
    <source>
        <dbReference type="EMBL" id="MBB5730968.1"/>
    </source>
</evidence>
<comment type="caution">
    <text evidence="1">The sequence shown here is derived from an EMBL/GenBank/DDBJ whole genome shotgun (WGS) entry which is preliminary data.</text>
</comment>
<dbReference type="RefSeq" id="WP_157177958.1">
    <property type="nucleotide sequence ID" value="NZ_BMJP01000012.1"/>
</dbReference>
<protein>
    <submittedName>
        <fullName evidence="1">Uncharacterized protein</fullName>
    </submittedName>
</protein>
<organism evidence="1 2">
    <name type="scientific">Sphingomonas prati</name>
    <dbReference type="NCBI Taxonomy" id="1843237"/>
    <lineage>
        <taxon>Bacteria</taxon>
        <taxon>Pseudomonadati</taxon>
        <taxon>Pseudomonadota</taxon>
        <taxon>Alphaproteobacteria</taxon>
        <taxon>Sphingomonadales</taxon>
        <taxon>Sphingomonadaceae</taxon>
        <taxon>Sphingomonas</taxon>
    </lineage>
</organism>
<gene>
    <name evidence="1" type="ORF">FHS99_003476</name>
</gene>
<sequence>MGDGAGAIEASLLDSDAMLRAGAAIRQIAESVRTMNGNRAVLVLVKDDTVDFSMTLWVVQRMQALKTRAYALPEAGCRKAPIVVEQTTTSGLGRLFAGEASSSDTKRFGLARTDIVAALASDVSVGAIKLSAEDRRLVNAILMGGAKQPKWVNLASPRAAPEKASNDWLIILNDRLAIDPATNRTFVLLTDLQSWTDANRQCDSDGHKAMIDTIDKFVAGITSAEKGTPAIVSAAQLAANGFDQVPLILRVAIDDRGGTSITRSNIWYTVGLPGAAVITSGLKVSFQISDPKVGHNLVTGEIRCVTRPTSYRDVRNMLVTQEASRNNSVGKRQAKLVTCAYRAS</sequence>
<dbReference type="EMBL" id="JACIJR010000014">
    <property type="protein sequence ID" value="MBB5730968.1"/>
    <property type="molecule type" value="Genomic_DNA"/>
</dbReference>
<accession>A0A7W9F301</accession>
<proteinExistence type="predicted"/>
<dbReference type="AlphaFoldDB" id="A0A7W9F301"/>
<dbReference type="OrthoDB" id="7441640at2"/>
<evidence type="ECO:0000313" key="2">
    <source>
        <dbReference type="Proteomes" id="UP000546701"/>
    </source>
</evidence>
<keyword evidence="2" id="KW-1185">Reference proteome</keyword>
<name>A0A7W9F301_9SPHN</name>